<evidence type="ECO:0000313" key="2">
    <source>
        <dbReference type="Proteomes" id="UP000688137"/>
    </source>
</evidence>
<protein>
    <submittedName>
        <fullName evidence="1">Uncharacterized protein</fullName>
    </submittedName>
</protein>
<organism evidence="1 2">
    <name type="scientific">Paramecium primaurelia</name>
    <dbReference type="NCBI Taxonomy" id="5886"/>
    <lineage>
        <taxon>Eukaryota</taxon>
        <taxon>Sar</taxon>
        <taxon>Alveolata</taxon>
        <taxon>Ciliophora</taxon>
        <taxon>Intramacronucleata</taxon>
        <taxon>Oligohymenophorea</taxon>
        <taxon>Peniculida</taxon>
        <taxon>Parameciidae</taxon>
        <taxon>Paramecium</taxon>
    </lineage>
</organism>
<keyword evidence="2" id="KW-1185">Reference proteome</keyword>
<sequence length="672" mass="78289">MINETQNKLVCLDQFQWQQGIQDLEIDKVDEKRMKLVKTKIQITITQDHFLNYYYDGIILRNELLVDISQNPEILNNVEQIKYLRWQGEYGQNKKKQGKWIAFWNGEALIEVGGYFKNGLKEGLWKQIFKSYWDKAQVYESGAYVQNQKVGMWNYFYKKKKIGGGSYNQIGLKNGKWIDLIDEFQDNCQVTYRGVYKNGKKIGNWDIFYQNKQIGCGLYDELGNELKIGTWIEISDGFYSDSKVIYYGEYKNGKKIGGWNLVYIKFSIDCGSYDELGKGNKIGSWIELSDRFYEYQEVIIYGEYKDGKRVGRWDFEMIGEVVGGGRYNDNGEKIGKWIDLSDEYEFSSEITYKGQYKEGKKIGKWGSYFTDGKTKQIGGGQYDELDKGTKIGKWIEIAENFSSEKKITYKGVYQNGKKVGRWDTLDQNAVIGGGSYDKEGNVIKIGKWIEISDGYSMNSKVTYDGEYRDGQKIGRWNTLFNNTVMQIQNLYKKFFSGGGIYDDYNGYKIGLWIDLYKDFRINKQTMYQGEYQNNVKIGKWDILYRNWSDVFNEIGGGSYNEKGNGIKVGRWIELSDQFQMNQEIIYIGDYHNSKKVGRWDILYANLQIGGGSYDDNGDEMKIGKWIEESSEFNNREQIIYIGEYLNGKKVGTWIEKTTSDRGITQEEIIYDN</sequence>
<dbReference type="EMBL" id="CAJJDM010000277">
    <property type="protein sequence ID" value="CAD8118862.1"/>
    <property type="molecule type" value="Genomic_DNA"/>
</dbReference>
<proteinExistence type="predicted"/>
<evidence type="ECO:0000313" key="1">
    <source>
        <dbReference type="EMBL" id="CAD8118862.1"/>
    </source>
</evidence>
<accession>A0A8S1QUD4</accession>
<gene>
    <name evidence="1" type="ORF">PPRIM_AZ9-3.1.T2680001</name>
</gene>
<dbReference type="AlphaFoldDB" id="A0A8S1QUD4"/>
<dbReference type="Proteomes" id="UP000688137">
    <property type="component" value="Unassembled WGS sequence"/>
</dbReference>
<dbReference type="PANTHER" id="PTHR33706:SF1">
    <property type="entry name" value="TPR REPEAT PROTEIN"/>
    <property type="match status" value="1"/>
</dbReference>
<comment type="caution">
    <text evidence="1">The sequence shown here is derived from an EMBL/GenBank/DDBJ whole genome shotgun (WGS) entry which is preliminary data.</text>
</comment>
<dbReference type="PANTHER" id="PTHR33706">
    <property type="entry name" value="MORN VARIANT REPEAT PROTEIN"/>
    <property type="match status" value="1"/>
</dbReference>
<reference evidence="1" key="1">
    <citation type="submission" date="2021-01" db="EMBL/GenBank/DDBJ databases">
        <authorList>
            <consortium name="Genoscope - CEA"/>
            <person name="William W."/>
        </authorList>
    </citation>
    <scope>NUCLEOTIDE SEQUENCE</scope>
</reference>
<name>A0A8S1QUD4_PARPR</name>